<dbReference type="InterPro" id="IPR036013">
    <property type="entry name" value="Band_7/SPFH_dom_sf"/>
</dbReference>
<dbReference type="RefSeq" id="WP_106248598.1">
    <property type="nucleotide sequence ID" value="NZ_PVZC01000006.1"/>
</dbReference>
<reference evidence="2 3" key="1">
    <citation type="submission" date="2018-03" db="EMBL/GenBank/DDBJ databases">
        <title>Genomic Encyclopedia of Archaeal and Bacterial Type Strains, Phase II (KMG-II): from individual species to whole genera.</title>
        <authorList>
            <person name="Goeker M."/>
        </authorList>
    </citation>
    <scope>NUCLEOTIDE SEQUENCE [LARGE SCALE GENOMIC DNA]</scope>
    <source>
        <strain evidence="2 3">DSM 45601</strain>
    </source>
</reference>
<dbReference type="InterPro" id="IPR001107">
    <property type="entry name" value="Band_7"/>
</dbReference>
<dbReference type="Gene3D" id="3.30.479.30">
    <property type="entry name" value="Band 7 domain"/>
    <property type="match status" value="1"/>
</dbReference>
<dbReference type="OrthoDB" id="3469168at2"/>
<accession>A0A2T0PZW8</accession>
<comment type="caution">
    <text evidence="2">The sequence shown here is derived from an EMBL/GenBank/DDBJ whole genome shotgun (WGS) entry which is preliminary data.</text>
</comment>
<evidence type="ECO:0000259" key="1">
    <source>
        <dbReference type="Pfam" id="PF01145"/>
    </source>
</evidence>
<keyword evidence="3" id="KW-1185">Reference proteome</keyword>
<dbReference type="SUPFAM" id="SSF117892">
    <property type="entry name" value="Band 7/SPFH domain"/>
    <property type="match status" value="1"/>
</dbReference>
<sequence>MADVHRRLVWRHLRCGPTSYVRHLRGGRVAHEGVGLSFWYRALTAAISEVPVGDRELPLGFHARTADFQDVSVQGTLTYRITDPETAARRLDFDIDPDRGTWRSAPLEQLGVLLTETAQQYGIAEIARLGLREAVTEGVDRTRRAVSAGLADDERLTETGTQVIGVRVVAIRPEAEVERALRTPERERIQQLADKATYERRATAVEQERAIAENELHNQIELAAREEQLVTQRGRNERRRAEEAAEAERVAAEAKAVRDRLAAQVRAEARRVLGQAQADAEAARMAVYTDADPRVLLALAAESMADKLPQIGQLNISPDTLTTALGRLAGPRERR</sequence>
<proteinExistence type="predicted"/>
<dbReference type="AlphaFoldDB" id="A0A2T0PZW8"/>
<organism evidence="2 3">
    <name type="scientific">Allonocardiopsis opalescens</name>
    <dbReference type="NCBI Taxonomy" id="1144618"/>
    <lineage>
        <taxon>Bacteria</taxon>
        <taxon>Bacillati</taxon>
        <taxon>Actinomycetota</taxon>
        <taxon>Actinomycetes</taxon>
        <taxon>Streptosporangiales</taxon>
        <taxon>Allonocardiopsis</taxon>
    </lineage>
</organism>
<evidence type="ECO:0000313" key="2">
    <source>
        <dbReference type="EMBL" id="PRX96995.1"/>
    </source>
</evidence>
<feature type="domain" description="Band 7" evidence="1">
    <location>
        <begin position="27"/>
        <end position="200"/>
    </location>
</feature>
<dbReference type="Pfam" id="PF01145">
    <property type="entry name" value="Band_7"/>
    <property type="match status" value="1"/>
</dbReference>
<protein>
    <submittedName>
        <fullName evidence="2">SPFH domain/Band 7 family protein</fullName>
    </submittedName>
</protein>
<evidence type="ECO:0000313" key="3">
    <source>
        <dbReference type="Proteomes" id="UP000237846"/>
    </source>
</evidence>
<dbReference type="EMBL" id="PVZC01000006">
    <property type="protein sequence ID" value="PRX96995.1"/>
    <property type="molecule type" value="Genomic_DNA"/>
</dbReference>
<dbReference type="Proteomes" id="UP000237846">
    <property type="component" value="Unassembled WGS sequence"/>
</dbReference>
<name>A0A2T0PZW8_9ACTN</name>
<gene>
    <name evidence="2" type="ORF">CLV72_10630</name>
</gene>